<dbReference type="OrthoDB" id="3234117at2"/>
<comment type="caution">
    <text evidence="1">The sequence shown here is derived from an EMBL/GenBank/DDBJ whole genome shotgun (WGS) entry which is preliminary data.</text>
</comment>
<dbReference type="STRING" id="158787.BSCA_1863"/>
<protein>
    <submittedName>
        <fullName evidence="1">Putative tail fiber protein</fullName>
    </submittedName>
</protein>
<dbReference type="AlphaFoldDB" id="A0A087D402"/>
<dbReference type="Proteomes" id="UP000029033">
    <property type="component" value="Unassembled WGS sequence"/>
</dbReference>
<dbReference type="GeneID" id="85166974"/>
<organism evidence="1 2">
    <name type="scientific">Bifidobacterium scardovii</name>
    <dbReference type="NCBI Taxonomy" id="158787"/>
    <lineage>
        <taxon>Bacteria</taxon>
        <taxon>Bacillati</taxon>
        <taxon>Actinomycetota</taxon>
        <taxon>Actinomycetes</taxon>
        <taxon>Bifidobacteriales</taxon>
        <taxon>Bifidobacteriaceae</taxon>
        <taxon>Bifidobacterium</taxon>
    </lineage>
</organism>
<keyword evidence="2" id="KW-1185">Reference proteome</keyword>
<dbReference type="EMBL" id="JGZO01000031">
    <property type="protein sequence ID" value="KFI90252.1"/>
    <property type="molecule type" value="Genomic_DNA"/>
</dbReference>
<name>A0A087D402_9BIFI</name>
<accession>A0A087D402</accession>
<evidence type="ECO:0000313" key="2">
    <source>
        <dbReference type="Proteomes" id="UP000029033"/>
    </source>
</evidence>
<gene>
    <name evidence="1" type="ORF">BSCA_1863</name>
</gene>
<proteinExistence type="predicted"/>
<evidence type="ECO:0000313" key="1">
    <source>
        <dbReference type="EMBL" id="KFI90252.1"/>
    </source>
</evidence>
<reference evidence="1 2" key="1">
    <citation type="submission" date="2014-03" db="EMBL/GenBank/DDBJ databases">
        <title>Genomics of Bifidobacteria.</title>
        <authorList>
            <person name="Ventura M."/>
            <person name="Milani C."/>
            <person name="Lugli G.A."/>
        </authorList>
    </citation>
    <scope>NUCLEOTIDE SEQUENCE [LARGE SCALE GENOMIC DNA]</scope>
    <source>
        <strain evidence="1 2">LMG 21589</strain>
    </source>
</reference>
<sequence length="121" mass="13500">MNGVYGKRVKPLDVRLVRGDGERLGGRWRRRNLATGEITGKDLTGWSGRIELRSPDGVELWYSRSCDEMTDDGYAVANLPPSAFAADIWLQRRGGQWKCVVVSPSGATVRTVGWGYWILSD</sequence>
<dbReference type="eggNOG" id="ENOG5031W1T">
    <property type="taxonomic scope" value="Bacteria"/>
</dbReference>
<dbReference type="RefSeq" id="WP_051923279.1">
    <property type="nucleotide sequence ID" value="NZ_CAUPKV010000018.1"/>
</dbReference>